<dbReference type="GO" id="GO:0009523">
    <property type="term" value="C:photosystem II"/>
    <property type="evidence" value="ECO:0007669"/>
    <property type="project" value="InterPro"/>
</dbReference>
<evidence type="ECO:0000313" key="3">
    <source>
        <dbReference type="EMBL" id="CEM34307.1"/>
    </source>
</evidence>
<organism evidence="3">
    <name type="scientific">Chromera velia CCMP2878</name>
    <dbReference type="NCBI Taxonomy" id="1169474"/>
    <lineage>
        <taxon>Eukaryota</taxon>
        <taxon>Sar</taxon>
        <taxon>Alveolata</taxon>
        <taxon>Colpodellida</taxon>
        <taxon>Chromeraceae</taxon>
        <taxon>Chromera</taxon>
    </lineage>
</organism>
<feature type="region of interest" description="Disordered" evidence="1">
    <location>
        <begin position="108"/>
        <end position="147"/>
    </location>
</feature>
<dbReference type="GO" id="GO:0015979">
    <property type="term" value="P:photosynthesis"/>
    <property type="evidence" value="ECO:0007669"/>
    <property type="project" value="InterPro"/>
</dbReference>
<name>A0A0G4GU53_9ALVE</name>
<reference evidence="3" key="1">
    <citation type="submission" date="2014-11" db="EMBL/GenBank/DDBJ databases">
        <authorList>
            <person name="Otto D Thomas"/>
            <person name="Naeem Raeece"/>
        </authorList>
    </citation>
    <scope>NUCLEOTIDE SEQUENCE</scope>
</reference>
<dbReference type="Gene3D" id="3.40.1000.10">
    <property type="entry name" value="Mog1/PsbP, alpha/beta/alpha sandwich"/>
    <property type="match status" value="1"/>
</dbReference>
<feature type="domain" description="PsbP C-terminal" evidence="2">
    <location>
        <begin position="238"/>
        <end position="392"/>
    </location>
</feature>
<accession>A0A0G4GU53</accession>
<feature type="compositionally biased region" description="Low complexity" evidence="1">
    <location>
        <begin position="108"/>
        <end position="124"/>
    </location>
</feature>
<dbReference type="InterPro" id="IPR016123">
    <property type="entry name" value="Mog1/PsbP_a/b/a-sand"/>
</dbReference>
<gene>
    <name evidence="3" type="ORF">Cvel_23393</name>
</gene>
<dbReference type="SUPFAM" id="SSF55724">
    <property type="entry name" value="Mog1p/PsbP-like"/>
    <property type="match status" value="1"/>
</dbReference>
<proteinExistence type="predicted"/>
<dbReference type="EMBL" id="CDMZ01001553">
    <property type="protein sequence ID" value="CEM34307.1"/>
    <property type="molecule type" value="Genomic_DNA"/>
</dbReference>
<dbReference type="GO" id="GO:0019898">
    <property type="term" value="C:extrinsic component of membrane"/>
    <property type="evidence" value="ECO:0007669"/>
    <property type="project" value="InterPro"/>
</dbReference>
<dbReference type="InterPro" id="IPR002683">
    <property type="entry name" value="PsbP_C"/>
</dbReference>
<sequence length="431" mass="48247">MRHKDKLVKERGRLIARKRKAYACAQAERLAQEATRDPSAVWKWKRAQQMGGDGAGDRPSADAFSNFWASVFEGEGLPNQVFPLPSSPPPPPRSPFFSLSLLLRGGRHLSSGSRWSESSCCSAGEGRETETEGNRGEGGERESLSARSRRRIAVDSLTVPVSSSIFASLALLSARPREVQAAGRFDAQNRLLDYAYLPRIVDKNVPRGFSAFVDLYDFAPLSERSQSYNPRDKEPSIIQFVYPSGWTLTRPSVNKNGASGTISVSTGKYETAQIYFTPNPLGPLDSVVNQPKSFFKQLVATWAAQKAEPIQSVRVAEIREKKDPILAEPYIRFSYEFVIITESGYRVPRKGEAAVHVSRSAKTLQCLFASSTDVRYFDVRDTLVEIVDSFRVYQNDQAVKAARILYENQRQDKRDEAEMGKIRTVPKEMNF</sequence>
<evidence type="ECO:0000256" key="1">
    <source>
        <dbReference type="SAM" id="MobiDB-lite"/>
    </source>
</evidence>
<dbReference type="Pfam" id="PF01789">
    <property type="entry name" value="PsbP"/>
    <property type="match status" value="1"/>
</dbReference>
<evidence type="ECO:0000259" key="2">
    <source>
        <dbReference type="Pfam" id="PF01789"/>
    </source>
</evidence>
<feature type="compositionally biased region" description="Basic and acidic residues" evidence="1">
    <location>
        <begin position="125"/>
        <end position="144"/>
    </location>
</feature>
<dbReference type="AlphaFoldDB" id="A0A0G4GU53"/>
<dbReference type="GO" id="GO:0005509">
    <property type="term" value="F:calcium ion binding"/>
    <property type="evidence" value="ECO:0007669"/>
    <property type="project" value="InterPro"/>
</dbReference>
<dbReference type="VEuPathDB" id="CryptoDB:Cvel_23393"/>
<protein>
    <recommendedName>
        <fullName evidence="2">PsbP C-terminal domain-containing protein</fullName>
    </recommendedName>
</protein>